<feature type="chain" id="PRO_5039345876" evidence="2">
    <location>
        <begin position="21"/>
        <end position="70"/>
    </location>
</feature>
<sequence>MKKLAIAALASGALALSLTACGPADGSDEGAGLRKNTPTSATPTSTERRLPRIQLPDIKWPKENGGTDAR</sequence>
<comment type="caution">
    <text evidence="3">The sequence shown here is derived from an EMBL/GenBank/DDBJ whole genome shotgun (WGS) entry which is preliminary data.</text>
</comment>
<dbReference type="RefSeq" id="WP_068030282.1">
    <property type="nucleotide sequence ID" value="NZ_QQAZ01000027.1"/>
</dbReference>
<keyword evidence="4" id="KW-1185">Reference proteome</keyword>
<gene>
    <name evidence="3" type="ORF">DFR68_12747</name>
</gene>
<dbReference type="PROSITE" id="PS51257">
    <property type="entry name" value="PROKAR_LIPOPROTEIN"/>
    <property type="match status" value="1"/>
</dbReference>
<proteinExistence type="predicted"/>
<feature type="compositionally biased region" description="Polar residues" evidence="1">
    <location>
        <begin position="36"/>
        <end position="45"/>
    </location>
</feature>
<keyword evidence="2" id="KW-0732">Signal</keyword>
<evidence type="ECO:0000256" key="1">
    <source>
        <dbReference type="SAM" id="MobiDB-lite"/>
    </source>
</evidence>
<feature type="signal peptide" evidence="2">
    <location>
        <begin position="1"/>
        <end position="20"/>
    </location>
</feature>
<protein>
    <submittedName>
        <fullName evidence="3">Uncharacterized protein</fullName>
    </submittedName>
</protein>
<dbReference type="Proteomes" id="UP000255355">
    <property type="component" value="Unassembled WGS sequence"/>
</dbReference>
<feature type="region of interest" description="Disordered" evidence="1">
    <location>
        <begin position="24"/>
        <end position="70"/>
    </location>
</feature>
<evidence type="ECO:0000313" key="3">
    <source>
        <dbReference type="EMBL" id="RDI42391.1"/>
    </source>
</evidence>
<organism evidence="3 4">
    <name type="scientific">Nocardia mexicana</name>
    <dbReference type="NCBI Taxonomy" id="279262"/>
    <lineage>
        <taxon>Bacteria</taxon>
        <taxon>Bacillati</taxon>
        <taxon>Actinomycetota</taxon>
        <taxon>Actinomycetes</taxon>
        <taxon>Mycobacteriales</taxon>
        <taxon>Nocardiaceae</taxon>
        <taxon>Nocardia</taxon>
    </lineage>
</organism>
<evidence type="ECO:0000313" key="4">
    <source>
        <dbReference type="Proteomes" id="UP000255355"/>
    </source>
</evidence>
<accession>A0A370GFF7</accession>
<dbReference type="AlphaFoldDB" id="A0A370GFF7"/>
<dbReference type="EMBL" id="QQAZ01000027">
    <property type="protein sequence ID" value="RDI42391.1"/>
    <property type="molecule type" value="Genomic_DNA"/>
</dbReference>
<evidence type="ECO:0000256" key="2">
    <source>
        <dbReference type="SAM" id="SignalP"/>
    </source>
</evidence>
<reference evidence="3 4" key="1">
    <citation type="submission" date="2018-07" db="EMBL/GenBank/DDBJ databases">
        <title>Genomic Encyclopedia of Type Strains, Phase IV (KMG-IV): sequencing the most valuable type-strain genomes for metagenomic binning, comparative biology and taxonomic classification.</title>
        <authorList>
            <person name="Goeker M."/>
        </authorList>
    </citation>
    <scope>NUCLEOTIDE SEQUENCE [LARGE SCALE GENOMIC DNA]</scope>
    <source>
        <strain evidence="3 4">DSM 44952</strain>
    </source>
</reference>
<dbReference type="STRING" id="1210089.GCA_001613165_07105"/>
<name>A0A370GFF7_9NOCA</name>